<comment type="subcellular location">
    <subcellularLocation>
        <location evidence="1">Cytoplasm</location>
        <location evidence="1">Cytoskeleton</location>
        <location evidence="1">Cilium basal body</location>
    </subcellularLocation>
    <subcellularLocation>
        <location evidence="2">Cytoplasm</location>
        <location evidence="2">Cytoskeleton</location>
        <location evidence="2">Microtubule organizing center</location>
        <location evidence="2">Centrosome</location>
    </subcellularLocation>
    <subcellularLocation>
        <location evidence="3">Early endosome</location>
    </subcellularLocation>
</comment>
<evidence type="ECO:0000256" key="4">
    <source>
        <dbReference type="ARBA" id="ARBA00006603"/>
    </source>
</evidence>
<evidence type="ECO:0000256" key="13">
    <source>
        <dbReference type="ARBA" id="ARBA00023054"/>
    </source>
</evidence>
<evidence type="ECO:0000313" key="21">
    <source>
        <dbReference type="Ensembl" id="ENSSSCP00015030415.1"/>
    </source>
</evidence>
<dbReference type="AlphaFoldDB" id="A0A4X1UFT8"/>
<evidence type="ECO:0000256" key="10">
    <source>
        <dbReference type="ARBA" id="ARBA00022753"/>
    </source>
</evidence>
<reference evidence="22" key="2">
    <citation type="submission" date="2025-05" db="UniProtKB">
        <authorList>
            <consortium name="Ensembl"/>
        </authorList>
    </citation>
    <scope>IDENTIFICATION</scope>
</reference>
<dbReference type="Ensembl" id="ENSSSCT00070033511.1">
    <property type="protein sequence ID" value="ENSSSCP00070027990.1"/>
    <property type="gene ID" value="ENSSSCG00070016828.1"/>
</dbReference>
<dbReference type="PANTHER" id="PTHR31179:SF6">
    <property type="entry name" value="RAB GTPASE-BINDING EFFECTOR PROTEIN 2"/>
    <property type="match status" value="1"/>
</dbReference>
<keyword evidence="10" id="KW-0967">Endosome</keyword>
<evidence type="ECO:0000256" key="12">
    <source>
        <dbReference type="ARBA" id="ARBA00022927"/>
    </source>
</evidence>
<keyword evidence="9" id="KW-0254">Endocytosis</keyword>
<evidence type="ECO:0000256" key="1">
    <source>
        <dbReference type="ARBA" id="ARBA00004120"/>
    </source>
</evidence>
<name>A0A4X1UFT8_PIG</name>
<keyword evidence="14" id="KW-0206">Cytoskeleton</keyword>
<protein>
    <recommendedName>
        <fullName evidence="5">Rab GTPase-binding effector protein 2</fullName>
    </recommendedName>
</protein>
<keyword evidence="13 17" id="KW-0175">Coiled coil</keyword>
<feature type="coiled-coil region" evidence="17">
    <location>
        <begin position="425"/>
        <end position="452"/>
    </location>
</feature>
<accession>A0A4X1UFT8</accession>
<keyword evidence="6" id="KW-0813">Transport</keyword>
<dbReference type="PANTHER" id="PTHR31179">
    <property type="entry name" value="RAB GTPASE-BINDING EFFECTOR PROTEIN"/>
    <property type="match status" value="1"/>
</dbReference>
<evidence type="ECO:0000256" key="8">
    <source>
        <dbReference type="ARBA" id="ARBA00022553"/>
    </source>
</evidence>
<evidence type="ECO:0000256" key="9">
    <source>
        <dbReference type="ARBA" id="ARBA00022583"/>
    </source>
</evidence>
<evidence type="ECO:0000256" key="6">
    <source>
        <dbReference type="ARBA" id="ARBA00022448"/>
    </source>
</evidence>
<dbReference type="GO" id="GO:0008083">
    <property type="term" value="F:growth factor activity"/>
    <property type="evidence" value="ECO:0007669"/>
    <property type="project" value="InterPro"/>
</dbReference>
<dbReference type="GO" id="GO:0005096">
    <property type="term" value="F:GTPase activator activity"/>
    <property type="evidence" value="ECO:0007669"/>
    <property type="project" value="InterPro"/>
</dbReference>
<dbReference type="Gene3D" id="1.20.5.340">
    <property type="match status" value="1"/>
</dbReference>
<dbReference type="InterPro" id="IPR018514">
    <property type="entry name" value="Rabaptin_CC"/>
</dbReference>
<dbReference type="Gene3D" id="1.20.5.730">
    <property type="entry name" value="Single helix bin"/>
    <property type="match status" value="1"/>
</dbReference>
<dbReference type="Ensembl" id="ENSSSCT00015075759.1">
    <property type="protein sequence ID" value="ENSSSCP00015030415.1"/>
    <property type="gene ID" value="ENSSSCG00015055813.1"/>
</dbReference>
<dbReference type="InterPro" id="IPR003914">
    <property type="entry name" value="Rabaptin"/>
</dbReference>
<dbReference type="FunFam" id="1.20.5.340:FF:000028">
    <property type="entry name" value="rab GTPase-binding effector protein 2 isoform X1"/>
    <property type="match status" value="1"/>
</dbReference>
<dbReference type="GO" id="GO:0006897">
    <property type="term" value="P:endocytosis"/>
    <property type="evidence" value="ECO:0007669"/>
    <property type="project" value="UniProtKB-KW"/>
</dbReference>
<dbReference type="GO" id="GO:0005813">
    <property type="term" value="C:centrosome"/>
    <property type="evidence" value="ECO:0007669"/>
    <property type="project" value="UniProtKB-SubCell"/>
</dbReference>
<feature type="region of interest" description="Disordered" evidence="18">
    <location>
        <begin position="109"/>
        <end position="150"/>
    </location>
</feature>
<feature type="region of interest" description="Disordered" evidence="18">
    <location>
        <begin position="1"/>
        <end position="79"/>
    </location>
</feature>
<keyword evidence="12" id="KW-0653">Protein transport</keyword>
<sequence>MAAAAPAAAGEDGRRRQPGTDSISSYEAQITALKQERQQQQQDCEEKERELGRLKQLLSRAHPLDSLEKQMEKAHEDSEKLREIVLPMEQEIEELKAKLLRAEELIQEIQRRPQAPPSLQGSTELLLSRDPSPPLEPLEELSGDGGTAAEAFAHNCDDSASISSFSLGGGASGSASLPCSRQGLSPEQEETASLVSTGTLVPEGIYLPPPGYQLVPDNQWEQLQMEGRQLQKDLESISRERDELQEGLRRSNEDCAKQMQVLLAQVQNSEQLLRTLQGTVSQAQERVQLQMAELATSHKCLRHEVKRLTEENQGLRAEQPPSLAARGLEPDEGQEETLPKSLPELQQLVLRTQQEARAQQQAREHEAERLRIEIVTLREALEEETAARASLEGQLRVQREETEVLEASLCSLRMEMERVQQEQSKVQLTDLLSEQRAKMLRLQAELETSEQVQRDFVRLSQALQVRLERIRQAESLEQVRSIMDEAPLRDIRDIKDT</sequence>
<evidence type="ECO:0000256" key="5">
    <source>
        <dbReference type="ARBA" id="ARBA00019765"/>
    </source>
</evidence>
<dbReference type="GO" id="GO:0015031">
    <property type="term" value="P:protein transport"/>
    <property type="evidence" value="ECO:0007669"/>
    <property type="project" value="UniProtKB-KW"/>
</dbReference>
<feature type="domain" description="Rabaptin coiled-coil" evidence="19">
    <location>
        <begin position="21"/>
        <end position="110"/>
    </location>
</feature>
<dbReference type="Pfam" id="PF09311">
    <property type="entry name" value="Rab5-bind"/>
    <property type="match status" value="1"/>
</dbReference>
<feature type="compositionally biased region" description="Polar residues" evidence="18">
    <location>
        <begin position="19"/>
        <end position="28"/>
    </location>
</feature>
<evidence type="ECO:0000256" key="3">
    <source>
        <dbReference type="ARBA" id="ARBA00004412"/>
    </source>
</evidence>
<dbReference type="FunFam" id="1.20.5.730:FF:000003">
    <property type="entry name" value="rab GTPase-binding effector protein 2 isoform X1"/>
    <property type="match status" value="1"/>
</dbReference>
<keyword evidence="15" id="KW-0966">Cell projection</keyword>
<evidence type="ECO:0000256" key="11">
    <source>
        <dbReference type="ARBA" id="ARBA00022794"/>
    </source>
</evidence>
<keyword evidence="7" id="KW-0963">Cytoplasm</keyword>
<feature type="compositionally biased region" description="Basic and acidic residues" evidence="18">
    <location>
        <begin position="62"/>
        <end position="79"/>
    </location>
</feature>
<dbReference type="InterPro" id="IPR015390">
    <property type="entry name" value="Rabaptin_Rab5-bd_dom"/>
</dbReference>
<evidence type="ECO:0000256" key="16">
    <source>
        <dbReference type="ARBA" id="ARBA00045310"/>
    </source>
</evidence>
<proteinExistence type="inferred from homology"/>
<evidence type="ECO:0000256" key="17">
    <source>
        <dbReference type="SAM" id="Coils"/>
    </source>
</evidence>
<evidence type="ECO:0000256" key="18">
    <source>
        <dbReference type="SAM" id="MobiDB-lite"/>
    </source>
</evidence>
<dbReference type="Gene3D" id="1.10.287.1490">
    <property type="match status" value="1"/>
</dbReference>
<gene>
    <name evidence="21" type="primary">RABEP2</name>
</gene>
<dbReference type="ExpressionAtlas" id="A0A4X1UFT8">
    <property type="expression patterns" value="baseline and differential"/>
</dbReference>
<keyword evidence="8" id="KW-0597">Phosphoprotein</keyword>
<keyword evidence="11" id="KW-0970">Cilium biogenesis/degradation</keyword>
<evidence type="ECO:0000256" key="14">
    <source>
        <dbReference type="ARBA" id="ARBA00023212"/>
    </source>
</evidence>
<evidence type="ECO:0000256" key="15">
    <source>
        <dbReference type="ARBA" id="ARBA00023273"/>
    </source>
</evidence>
<dbReference type="GO" id="GO:0005769">
    <property type="term" value="C:early endosome"/>
    <property type="evidence" value="ECO:0007669"/>
    <property type="project" value="UniProtKB-SubCell"/>
</dbReference>
<evidence type="ECO:0000313" key="22">
    <source>
        <dbReference type="Ensembl" id="ENSSSCP00070027990.1"/>
    </source>
</evidence>
<feature type="region of interest" description="Disordered" evidence="18">
    <location>
        <begin position="311"/>
        <end position="340"/>
    </location>
</feature>
<feature type="domain" description="Rabaptin GTPase-Rab5 binding" evidence="20">
    <location>
        <begin position="220"/>
        <end position="429"/>
    </location>
</feature>
<dbReference type="Proteomes" id="UP000694726">
    <property type="component" value="Unplaced"/>
</dbReference>
<comment type="function">
    <text evidence="16">Plays a role in membrane trafficking and in homotypic early endosome fusion. Participates in arteriogenesis by regulating vascular endothelial growth factor receptor 2/VEGFR2 cell surface expression and endosomal trafficking. By interacting with SDCCAG8, localizes to centrosomes and plays a critical role in ciliogenesis.</text>
</comment>
<feature type="compositionally biased region" description="Basic and acidic residues" evidence="18">
    <location>
        <begin position="44"/>
        <end position="53"/>
    </location>
</feature>
<evidence type="ECO:0000313" key="23">
    <source>
        <dbReference type="Proteomes" id="UP000314985"/>
    </source>
</evidence>
<dbReference type="GO" id="GO:0030030">
    <property type="term" value="P:cell projection organization"/>
    <property type="evidence" value="ECO:0007669"/>
    <property type="project" value="UniProtKB-KW"/>
</dbReference>
<dbReference type="Pfam" id="PF03528">
    <property type="entry name" value="Rabaptin"/>
    <property type="match status" value="1"/>
</dbReference>
<evidence type="ECO:0000256" key="7">
    <source>
        <dbReference type="ARBA" id="ARBA00022490"/>
    </source>
</evidence>
<evidence type="ECO:0000259" key="20">
    <source>
        <dbReference type="Pfam" id="PF09311"/>
    </source>
</evidence>
<evidence type="ECO:0000256" key="2">
    <source>
        <dbReference type="ARBA" id="ARBA00004300"/>
    </source>
</evidence>
<dbReference type="Proteomes" id="UP000314985">
    <property type="component" value="Chromosome 3"/>
</dbReference>
<reference evidence="22 23" key="1">
    <citation type="submission" date="2017-08" db="EMBL/GenBank/DDBJ databases">
        <title>USMARCv1.0.</title>
        <authorList>
            <person name="Hannum G.I."/>
            <person name="Koren S."/>
            <person name="Schroeder S.G."/>
            <person name="Chin S.C."/>
            <person name="Nonneman D.J."/>
            <person name="Becker S.A."/>
            <person name="Rosen B.D."/>
            <person name="Bickhart D.M."/>
            <person name="Putnam N.H."/>
            <person name="Green R.E."/>
            <person name="Tuggle C.K."/>
            <person name="Liu H."/>
            <person name="Rohrer G.A."/>
            <person name="Warr A."/>
            <person name="Hall R."/>
            <person name="Kim K."/>
            <person name="Hume D.A."/>
            <person name="Talbot R."/>
            <person name="Chow W."/>
            <person name="Howe K."/>
            <person name="Schwartz A.S."/>
            <person name="Watson M."/>
            <person name="Archibald A.L."/>
            <person name="Phillippy A.M."/>
            <person name="Smith T.P.L."/>
        </authorList>
    </citation>
    <scope>NUCLEOTIDE SEQUENCE [LARGE SCALE GENOMIC DNA]</scope>
</reference>
<organism evidence="22 23">
    <name type="scientific">Sus scrofa</name>
    <name type="common">Pig</name>
    <dbReference type="NCBI Taxonomy" id="9823"/>
    <lineage>
        <taxon>Eukaryota</taxon>
        <taxon>Metazoa</taxon>
        <taxon>Chordata</taxon>
        <taxon>Craniata</taxon>
        <taxon>Vertebrata</taxon>
        <taxon>Euteleostomi</taxon>
        <taxon>Mammalia</taxon>
        <taxon>Eutheria</taxon>
        <taxon>Laurasiatheria</taxon>
        <taxon>Artiodactyla</taxon>
        <taxon>Suina</taxon>
        <taxon>Suidae</taxon>
        <taxon>Sus</taxon>
    </lineage>
</organism>
<evidence type="ECO:0000259" key="19">
    <source>
        <dbReference type="Pfam" id="PF03528"/>
    </source>
</evidence>
<feature type="coiled-coil region" evidence="17">
    <location>
        <begin position="367"/>
        <end position="401"/>
    </location>
</feature>
<dbReference type="SUPFAM" id="SSF103652">
    <property type="entry name" value="G protein-binding domain"/>
    <property type="match status" value="2"/>
</dbReference>
<comment type="similarity">
    <text evidence="4">Belongs to the rabaptin family.</text>
</comment>